<evidence type="ECO:0000313" key="2">
    <source>
        <dbReference type="Proteomes" id="UP000683000"/>
    </source>
</evidence>
<gene>
    <name evidence="1" type="ORF">JVT61DRAFT_3653</name>
</gene>
<sequence length="133" mass="14782">MANLFAASSSSPLPSYYRQRYPLAPKPTFPPAHLWLTLLPPPTPIHPFVFTFDIPSIIGVTAYPTWNRGPHCQDRFRLITARSRQGRGNPIVLSELKFGAIIGEAKSALDEQGIKTMRVLVAPFMVCLFPSCT</sequence>
<accession>A0A8I3A9U8</accession>
<evidence type="ECO:0000313" key="1">
    <source>
        <dbReference type="EMBL" id="KAG6374915.1"/>
    </source>
</evidence>
<reference evidence="1" key="1">
    <citation type="submission" date="2021-03" db="EMBL/GenBank/DDBJ databases">
        <title>Evolutionary innovations through gain and loss of genes in the ectomycorrhizal Boletales.</title>
        <authorList>
            <person name="Wu G."/>
            <person name="Miyauchi S."/>
            <person name="Morin E."/>
            <person name="Yang Z.-L."/>
            <person name="Xu J."/>
            <person name="Martin F.M."/>
        </authorList>
    </citation>
    <scope>NUCLEOTIDE SEQUENCE</scope>
    <source>
        <strain evidence="1">BR01</strain>
    </source>
</reference>
<keyword evidence="2" id="KW-1185">Reference proteome</keyword>
<dbReference type="EMBL" id="JAGFBS010000016">
    <property type="protein sequence ID" value="KAG6374915.1"/>
    <property type="molecule type" value="Genomic_DNA"/>
</dbReference>
<proteinExistence type="predicted"/>
<dbReference type="OrthoDB" id="1724672at2759"/>
<dbReference type="AlphaFoldDB" id="A0A8I3A9U8"/>
<comment type="caution">
    <text evidence="1">The sequence shown here is derived from an EMBL/GenBank/DDBJ whole genome shotgun (WGS) entry which is preliminary data.</text>
</comment>
<organism evidence="1 2">
    <name type="scientific">Boletus reticuloceps</name>
    <dbReference type="NCBI Taxonomy" id="495285"/>
    <lineage>
        <taxon>Eukaryota</taxon>
        <taxon>Fungi</taxon>
        <taxon>Dikarya</taxon>
        <taxon>Basidiomycota</taxon>
        <taxon>Agaricomycotina</taxon>
        <taxon>Agaricomycetes</taxon>
        <taxon>Agaricomycetidae</taxon>
        <taxon>Boletales</taxon>
        <taxon>Boletineae</taxon>
        <taxon>Boletaceae</taxon>
        <taxon>Boletoideae</taxon>
        <taxon>Boletus</taxon>
    </lineage>
</organism>
<protein>
    <submittedName>
        <fullName evidence="1">Uncharacterized protein</fullName>
    </submittedName>
</protein>
<name>A0A8I3A9U8_9AGAM</name>
<dbReference type="Proteomes" id="UP000683000">
    <property type="component" value="Unassembled WGS sequence"/>
</dbReference>